<evidence type="ECO:0000256" key="4">
    <source>
        <dbReference type="PROSITE-ProRule" id="PRU00339"/>
    </source>
</evidence>
<dbReference type="Gene3D" id="3.80.10.10">
    <property type="entry name" value="Ribonuclease Inhibitor"/>
    <property type="match status" value="1"/>
</dbReference>
<dbReference type="PANTHER" id="PTHR46358:SF1">
    <property type="entry name" value="TONSOKU-LIKE PROTEIN"/>
    <property type="match status" value="1"/>
</dbReference>
<evidence type="ECO:0000256" key="3">
    <source>
        <dbReference type="ARBA" id="ARBA00023242"/>
    </source>
</evidence>
<evidence type="ECO:0000313" key="6">
    <source>
        <dbReference type="Proteomes" id="UP000070444"/>
    </source>
</evidence>
<sequence length="695" mass="81381">MGKRKKVVYTLRKQTLSTSSSSNPLTTSEYKDYETQFNYYYESAQYSELIDHSSKFLVYLNDLDLQKMSFEEYEEFFKVKFKWLLKFFQLGKERDCSELMLNAIESIIEYYQIRDNSDYSPDSLIYLMEYEEGAELSENPIYSVKANKYLGSFYLMKSQDPKDKQFQDLSKAKKYLQEARTQFRKILDERNHFKFNNFNLELFHEILINLGIVYFKSKQFTLAEDSFNLVIDMAKSNNDYENLKKGYANLSILYSTKKDYRKAIEYCELEFKIINEHELEGLEVALWVKLDLAIKSKNLELVQSTCRELSNQSLNQDEQEEIDTIVNQARQVQMFNRNFSDVFESEAESDDLELIESNTGSSEDISQMYLNKCAMSSITPNSSVLNWISSLFDKNADIQPNFSGQGWSCIDFSAFCSILEFPIPESSISNLNLSRNFIDDHCIKLIFESSKVLELIKSLDLSCTQISTKSLLTLLNSGGLLNSKSLEELNLSYLKIGNQSLLVIIKILVVFSKLRELRLNYTRINFDEFKFNDYINFQFNSTFINKEFKLELIGNKVSNPSNMIKWLNIINNFKPITRLNLSFIKCNSTSWTLFNLWKFITKCAHLKQIDISNIKFQSDWLIDEDYSNLEFECQQLNQLDLSHSNIKFQELSQLLKELSKKLMSRVSIYIVGYKYEDQLKELINSQALSNLNIIM</sequence>
<keyword evidence="2" id="KW-0677">Repeat</keyword>
<keyword evidence="3" id="KW-0539">Nucleus</keyword>
<dbReference type="OrthoDB" id="5961805at2759"/>
<keyword evidence="4" id="KW-0802">TPR repeat</keyword>
<reference evidence="5 6" key="1">
    <citation type="journal article" date="2015" name="Genome Biol. Evol.">
        <title>Phylogenomic analyses indicate that early fungi evolved digesting cell walls of algal ancestors of land plants.</title>
        <authorList>
            <person name="Chang Y."/>
            <person name="Wang S."/>
            <person name="Sekimoto S."/>
            <person name="Aerts A.L."/>
            <person name="Choi C."/>
            <person name="Clum A."/>
            <person name="LaButti K.M."/>
            <person name="Lindquist E.A."/>
            <person name="Yee Ngan C."/>
            <person name="Ohm R.A."/>
            <person name="Salamov A.A."/>
            <person name="Grigoriev I.V."/>
            <person name="Spatafora J.W."/>
            <person name="Berbee M.L."/>
        </authorList>
    </citation>
    <scope>NUCLEOTIDE SEQUENCE [LARGE SCALE GENOMIC DNA]</scope>
    <source>
        <strain evidence="5 6">NRRL 28638</strain>
    </source>
</reference>
<dbReference type="InterPro" id="IPR011990">
    <property type="entry name" value="TPR-like_helical_dom_sf"/>
</dbReference>
<gene>
    <name evidence="5" type="ORF">CONCODRAFT_14340</name>
</gene>
<dbReference type="SMART" id="SM00028">
    <property type="entry name" value="TPR"/>
    <property type="match status" value="2"/>
</dbReference>
<dbReference type="PROSITE" id="PS50005">
    <property type="entry name" value="TPR"/>
    <property type="match status" value="1"/>
</dbReference>
<dbReference type="GO" id="GO:0000724">
    <property type="term" value="P:double-strand break repair via homologous recombination"/>
    <property type="evidence" value="ECO:0007669"/>
    <property type="project" value="TreeGrafter"/>
</dbReference>
<protein>
    <submittedName>
        <fullName evidence="5">Uncharacterized protein</fullName>
    </submittedName>
</protein>
<dbReference type="InterPro" id="IPR052311">
    <property type="entry name" value="MMS22L-TONSL_complex_comp"/>
</dbReference>
<dbReference type="EMBL" id="KQ964418">
    <property type="protein sequence ID" value="KXN74991.1"/>
    <property type="molecule type" value="Genomic_DNA"/>
</dbReference>
<name>A0A137PJ75_CONC2</name>
<evidence type="ECO:0000256" key="2">
    <source>
        <dbReference type="ARBA" id="ARBA00022737"/>
    </source>
</evidence>
<dbReference type="PANTHER" id="PTHR46358">
    <property type="entry name" value="TONSOKU-LIKE PROTEIN"/>
    <property type="match status" value="1"/>
</dbReference>
<comment type="subcellular location">
    <subcellularLocation>
        <location evidence="1">Nucleus</location>
    </subcellularLocation>
</comment>
<proteinExistence type="predicted"/>
<dbReference type="InterPro" id="IPR032675">
    <property type="entry name" value="LRR_dom_sf"/>
</dbReference>
<organism evidence="5 6">
    <name type="scientific">Conidiobolus coronatus (strain ATCC 28846 / CBS 209.66 / NRRL 28638)</name>
    <name type="common">Delacroixia coronata</name>
    <dbReference type="NCBI Taxonomy" id="796925"/>
    <lineage>
        <taxon>Eukaryota</taxon>
        <taxon>Fungi</taxon>
        <taxon>Fungi incertae sedis</taxon>
        <taxon>Zoopagomycota</taxon>
        <taxon>Entomophthoromycotina</taxon>
        <taxon>Entomophthoromycetes</taxon>
        <taxon>Entomophthorales</taxon>
        <taxon>Ancylistaceae</taxon>
        <taxon>Conidiobolus</taxon>
    </lineage>
</organism>
<dbReference type="Proteomes" id="UP000070444">
    <property type="component" value="Unassembled WGS sequence"/>
</dbReference>
<dbReference type="GO" id="GO:0043596">
    <property type="term" value="C:nuclear replication fork"/>
    <property type="evidence" value="ECO:0007669"/>
    <property type="project" value="TreeGrafter"/>
</dbReference>
<accession>A0A137PJ75</accession>
<dbReference type="SUPFAM" id="SSF52047">
    <property type="entry name" value="RNI-like"/>
    <property type="match status" value="1"/>
</dbReference>
<feature type="repeat" description="TPR" evidence="4">
    <location>
        <begin position="204"/>
        <end position="237"/>
    </location>
</feature>
<dbReference type="GO" id="GO:0031297">
    <property type="term" value="P:replication fork processing"/>
    <property type="evidence" value="ECO:0007669"/>
    <property type="project" value="TreeGrafter"/>
</dbReference>
<dbReference type="SUPFAM" id="SSF48452">
    <property type="entry name" value="TPR-like"/>
    <property type="match status" value="1"/>
</dbReference>
<evidence type="ECO:0000256" key="1">
    <source>
        <dbReference type="ARBA" id="ARBA00004123"/>
    </source>
</evidence>
<keyword evidence="6" id="KW-1185">Reference proteome</keyword>
<evidence type="ECO:0000313" key="5">
    <source>
        <dbReference type="EMBL" id="KXN74991.1"/>
    </source>
</evidence>
<dbReference type="Gene3D" id="1.25.40.10">
    <property type="entry name" value="Tetratricopeptide repeat domain"/>
    <property type="match status" value="1"/>
</dbReference>
<dbReference type="InterPro" id="IPR019734">
    <property type="entry name" value="TPR_rpt"/>
</dbReference>
<dbReference type="AlphaFoldDB" id="A0A137PJ75"/>